<feature type="chain" id="PRO_5042211664" description="Phytocyanin domain-containing protein" evidence="7">
    <location>
        <begin position="26"/>
        <end position="169"/>
    </location>
</feature>
<evidence type="ECO:0000259" key="8">
    <source>
        <dbReference type="PROSITE" id="PS51485"/>
    </source>
</evidence>
<keyword evidence="6" id="KW-0472">Membrane</keyword>
<protein>
    <recommendedName>
        <fullName evidence="8">Phytocyanin domain-containing protein</fullName>
    </recommendedName>
</protein>
<sequence>MEAGSEAPRLIVWLAIVFFGSLTCASSEFHLVGGKDGWKSGVNYTVWAANQSFHVGDWLLFRFDKFAFDILEVNKTSYDKCNGQDFITNITRGGRDVFQLNESRPYFFICSKGYCFNGMKLAINVEELPSPAPSPSTNGVFPSNSLNRLCIRSLLLIITLPWFFLMKMY</sequence>
<feature type="domain" description="Phytocyanin" evidence="8">
    <location>
        <begin position="28"/>
        <end position="127"/>
    </location>
</feature>
<evidence type="ECO:0000256" key="6">
    <source>
        <dbReference type="SAM" id="Phobius"/>
    </source>
</evidence>
<keyword evidence="6" id="KW-0812">Transmembrane</keyword>
<dbReference type="PROSITE" id="PS51485">
    <property type="entry name" value="PHYTOCYANIN"/>
    <property type="match status" value="1"/>
</dbReference>
<dbReference type="GO" id="GO:0009055">
    <property type="term" value="F:electron transfer activity"/>
    <property type="evidence" value="ECO:0007669"/>
    <property type="project" value="InterPro"/>
</dbReference>
<keyword evidence="2" id="KW-1015">Disulfide bond</keyword>
<dbReference type="PANTHER" id="PTHR33021:SF547">
    <property type="entry name" value="OS03G0758500 PROTEIN"/>
    <property type="match status" value="1"/>
</dbReference>
<evidence type="ECO:0000256" key="5">
    <source>
        <dbReference type="ARBA" id="ARBA00037626"/>
    </source>
</evidence>
<dbReference type="GO" id="GO:0005886">
    <property type="term" value="C:plasma membrane"/>
    <property type="evidence" value="ECO:0007669"/>
    <property type="project" value="TreeGrafter"/>
</dbReference>
<keyword evidence="3" id="KW-0325">Glycoprotein</keyword>
<feature type="transmembrane region" description="Helical" evidence="6">
    <location>
        <begin position="146"/>
        <end position="165"/>
    </location>
</feature>
<evidence type="ECO:0000256" key="4">
    <source>
        <dbReference type="ARBA" id="ARBA00035011"/>
    </source>
</evidence>
<evidence type="ECO:0000256" key="3">
    <source>
        <dbReference type="ARBA" id="ARBA00023180"/>
    </source>
</evidence>
<organism evidence="9 10">
    <name type="scientific">Nepenthes gracilis</name>
    <name type="common">Slender pitcher plant</name>
    <dbReference type="NCBI Taxonomy" id="150966"/>
    <lineage>
        <taxon>Eukaryota</taxon>
        <taxon>Viridiplantae</taxon>
        <taxon>Streptophyta</taxon>
        <taxon>Embryophyta</taxon>
        <taxon>Tracheophyta</taxon>
        <taxon>Spermatophyta</taxon>
        <taxon>Magnoliopsida</taxon>
        <taxon>eudicotyledons</taxon>
        <taxon>Gunneridae</taxon>
        <taxon>Pentapetalae</taxon>
        <taxon>Caryophyllales</taxon>
        <taxon>Nepenthaceae</taxon>
        <taxon>Nepenthes</taxon>
    </lineage>
</organism>
<comment type="caution">
    <text evidence="9">The sequence shown here is derived from an EMBL/GenBank/DDBJ whole genome shotgun (WGS) entry which is preliminary data.</text>
</comment>
<comment type="similarity">
    <text evidence="4">Belongs to the early nodulin-like (ENODL) family.</text>
</comment>
<dbReference type="Proteomes" id="UP001279734">
    <property type="component" value="Unassembled WGS sequence"/>
</dbReference>
<evidence type="ECO:0000256" key="7">
    <source>
        <dbReference type="SAM" id="SignalP"/>
    </source>
</evidence>
<accession>A0AAD3XVW9</accession>
<dbReference type="Gene3D" id="2.60.40.420">
    <property type="entry name" value="Cupredoxins - blue copper proteins"/>
    <property type="match status" value="1"/>
</dbReference>
<evidence type="ECO:0000313" key="9">
    <source>
        <dbReference type="EMBL" id="GMH19348.1"/>
    </source>
</evidence>
<keyword evidence="6" id="KW-1133">Transmembrane helix</keyword>
<keyword evidence="1 7" id="KW-0732">Signal</keyword>
<evidence type="ECO:0000256" key="2">
    <source>
        <dbReference type="ARBA" id="ARBA00023157"/>
    </source>
</evidence>
<reference evidence="9" key="1">
    <citation type="submission" date="2023-05" db="EMBL/GenBank/DDBJ databases">
        <title>Nepenthes gracilis genome sequencing.</title>
        <authorList>
            <person name="Fukushima K."/>
        </authorList>
    </citation>
    <scope>NUCLEOTIDE SEQUENCE</scope>
    <source>
        <strain evidence="9">SING2019-196</strain>
    </source>
</reference>
<dbReference type="SUPFAM" id="SSF49503">
    <property type="entry name" value="Cupredoxins"/>
    <property type="match status" value="1"/>
</dbReference>
<dbReference type="EMBL" id="BSYO01000020">
    <property type="protein sequence ID" value="GMH19348.1"/>
    <property type="molecule type" value="Genomic_DNA"/>
</dbReference>
<comment type="function">
    <text evidence="5">May act as a carbohydrate transporter.</text>
</comment>
<gene>
    <name evidence="9" type="ORF">Nepgr_021189</name>
</gene>
<evidence type="ECO:0000313" key="10">
    <source>
        <dbReference type="Proteomes" id="UP001279734"/>
    </source>
</evidence>
<dbReference type="AlphaFoldDB" id="A0AAD3XVW9"/>
<evidence type="ECO:0000256" key="1">
    <source>
        <dbReference type="ARBA" id="ARBA00022729"/>
    </source>
</evidence>
<dbReference type="PANTHER" id="PTHR33021">
    <property type="entry name" value="BLUE COPPER PROTEIN"/>
    <property type="match status" value="1"/>
</dbReference>
<dbReference type="Pfam" id="PF02298">
    <property type="entry name" value="Cu_bind_like"/>
    <property type="match status" value="1"/>
</dbReference>
<proteinExistence type="inferred from homology"/>
<keyword evidence="10" id="KW-1185">Reference proteome</keyword>
<dbReference type="InterPro" id="IPR039391">
    <property type="entry name" value="Phytocyanin-like"/>
</dbReference>
<dbReference type="FunFam" id="2.60.40.420:FF:000018">
    <property type="entry name" value="Lamin-like protein"/>
    <property type="match status" value="1"/>
</dbReference>
<dbReference type="InterPro" id="IPR008972">
    <property type="entry name" value="Cupredoxin"/>
</dbReference>
<dbReference type="InterPro" id="IPR003245">
    <property type="entry name" value="Phytocyanin_dom"/>
</dbReference>
<feature type="signal peptide" evidence="7">
    <location>
        <begin position="1"/>
        <end position="25"/>
    </location>
</feature>
<name>A0AAD3XVW9_NEPGR</name>